<evidence type="ECO:0000313" key="2">
    <source>
        <dbReference type="Proteomes" id="UP001153076"/>
    </source>
</evidence>
<sequence length="282" mass="31549">MVLMRGLQMDHHCCLCGKDVTVDKDIVASIIYTPTASQICKNLSQRFSFNQGTKIYQLQKEMTNLSQVNLSVSTYFTKCKQLWDEHIVLVEPCACASTGSVVKLIERQQLMQFLMGLNDSYHVVGSNILMLNPLPSVSQASSIQKEIKNTIAPIQMDVDATTFLANQRRQFTLNKPALNLPYFSRANHSGLQPSTYSQPYNVPLDKRIAASVQQPDSGSDFHNVSNQSLGHNTLTVEQYEQVLALLSKQNMEVTTSIPSQHSRFLTGKPFCLLSAQPELSWC</sequence>
<dbReference type="PANTHER" id="PTHR34222">
    <property type="entry name" value="GAG_PRE-INTEGRS DOMAIN-CONTAINING PROTEIN"/>
    <property type="match status" value="1"/>
</dbReference>
<evidence type="ECO:0000313" key="1">
    <source>
        <dbReference type="EMBL" id="KAJ8432329.1"/>
    </source>
</evidence>
<accession>A0A9Q1Q8G7</accession>
<protein>
    <submittedName>
        <fullName evidence="1">Uncharacterized protein</fullName>
    </submittedName>
</protein>
<dbReference type="OrthoDB" id="1938235at2759"/>
<dbReference type="PANTHER" id="PTHR34222:SF79">
    <property type="entry name" value="RETROVIRUS-RELATED POL POLYPROTEIN FROM TRANSPOSON TNT 1-94"/>
    <property type="match status" value="1"/>
</dbReference>
<comment type="caution">
    <text evidence="1">The sequence shown here is derived from an EMBL/GenBank/DDBJ whole genome shotgun (WGS) entry which is preliminary data.</text>
</comment>
<dbReference type="Proteomes" id="UP001153076">
    <property type="component" value="Unassembled WGS sequence"/>
</dbReference>
<proteinExistence type="predicted"/>
<reference evidence="1" key="1">
    <citation type="submission" date="2022-04" db="EMBL/GenBank/DDBJ databases">
        <title>Carnegiea gigantea Genome sequencing and assembly v2.</title>
        <authorList>
            <person name="Copetti D."/>
            <person name="Sanderson M.J."/>
            <person name="Burquez A."/>
            <person name="Wojciechowski M.F."/>
        </authorList>
    </citation>
    <scope>NUCLEOTIDE SEQUENCE</scope>
    <source>
        <strain evidence="1">SGP5-SGP5p</strain>
        <tissue evidence="1">Aerial part</tissue>
    </source>
</reference>
<keyword evidence="2" id="KW-1185">Reference proteome</keyword>
<name>A0A9Q1Q8G7_9CARY</name>
<dbReference type="EMBL" id="JAKOGI010000614">
    <property type="protein sequence ID" value="KAJ8432329.1"/>
    <property type="molecule type" value="Genomic_DNA"/>
</dbReference>
<organism evidence="1 2">
    <name type="scientific">Carnegiea gigantea</name>
    <dbReference type="NCBI Taxonomy" id="171969"/>
    <lineage>
        <taxon>Eukaryota</taxon>
        <taxon>Viridiplantae</taxon>
        <taxon>Streptophyta</taxon>
        <taxon>Embryophyta</taxon>
        <taxon>Tracheophyta</taxon>
        <taxon>Spermatophyta</taxon>
        <taxon>Magnoliopsida</taxon>
        <taxon>eudicotyledons</taxon>
        <taxon>Gunneridae</taxon>
        <taxon>Pentapetalae</taxon>
        <taxon>Caryophyllales</taxon>
        <taxon>Cactineae</taxon>
        <taxon>Cactaceae</taxon>
        <taxon>Cactoideae</taxon>
        <taxon>Echinocereeae</taxon>
        <taxon>Carnegiea</taxon>
    </lineage>
</organism>
<dbReference type="AlphaFoldDB" id="A0A9Q1Q8G7"/>
<gene>
    <name evidence="1" type="ORF">Cgig2_032336</name>
</gene>